<dbReference type="PROSITE" id="PS50853">
    <property type="entry name" value="FN3"/>
    <property type="match status" value="1"/>
</dbReference>
<dbReference type="InterPro" id="IPR036116">
    <property type="entry name" value="FN3_sf"/>
</dbReference>
<dbReference type="Ensembl" id="ENSPMGT00000021445.1">
    <property type="protein sequence ID" value="ENSPMGP00000020122.1"/>
    <property type="gene ID" value="ENSPMGG00000016295.1"/>
</dbReference>
<dbReference type="Pfam" id="PF00041">
    <property type="entry name" value="fn3"/>
    <property type="match status" value="1"/>
</dbReference>
<dbReference type="InterPro" id="IPR048997">
    <property type="entry name" value="Stonustoxin-like_helical"/>
</dbReference>
<dbReference type="Pfam" id="PF24674">
    <property type="entry name" value="MACPF_SNTX"/>
    <property type="match status" value="1"/>
</dbReference>
<evidence type="ECO:0000259" key="1">
    <source>
        <dbReference type="PROSITE" id="PS50853"/>
    </source>
</evidence>
<dbReference type="InterPro" id="IPR052090">
    <property type="entry name" value="Cytolytic_pore-forming_toxin"/>
</dbReference>
<keyword evidence="3" id="KW-1185">Reference proteome</keyword>
<sequence length="563" mass="63149">MGSGGEMIEMAALGRPFNLGMFYDCRADKLVPGITLWDNDDLMQDTRVVSKPHSEFNIVASESISDKSSSMGVEASLKASFLGGLISVEGSAKYLKETKTSTKQARVTLQYKTTTQFKELTMNHLGRGNMKHSYVFDKGIATHVVTAILYGAQAFFVFDRLVSNTENHEHVQGSLRVQVTAIPCLAIEGSGALDLDESVRENVKQFSCTFYGDFCIDQSPTTFDDAIKVYRDLPKRLGPDSENAVPVKVWLLPLTTLDSTAAKLVREISVRLVLEAQTILEDLSDIEMRGNDVLTTAAAQQFPQITQKMKTFMERRRQNLEREAYTLMSIAHLLANTIIVPSENQLYQKTFNSSKIVCFVFSSLGDTDPYLSALGNYLKGDPSDNFRSGSQGIEKEQWYCSKDVCDAVRCKAKLFSDFAETNKDEDIGFFVVGLQDENHKGSTIYIYEDGFRVSDNFEPPSKPHTLTVDNIEHNSVTLSFSVPTFGAETITGYRVEYSVNGAEEWKQSQAEGEEVTITDLSPNTEYSFRVRAVTDVEMYTTIYAFLYDHNKNKLNKYYRLVVH</sequence>
<evidence type="ECO:0000313" key="2">
    <source>
        <dbReference type="Ensembl" id="ENSPMGP00000020122.1"/>
    </source>
</evidence>
<dbReference type="InterPro" id="IPR003961">
    <property type="entry name" value="FN3_dom"/>
</dbReference>
<dbReference type="InterPro" id="IPR056072">
    <property type="entry name" value="SNTX_MACPF/CDC-like_dom"/>
</dbReference>
<protein>
    <recommendedName>
        <fullName evidence="1">Fibronectin type-III domain-containing protein</fullName>
    </recommendedName>
</protein>
<reference evidence="2" key="1">
    <citation type="submission" date="2025-08" db="UniProtKB">
        <authorList>
            <consortium name="Ensembl"/>
        </authorList>
    </citation>
    <scope>IDENTIFICATION</scope>
</reference>
<dbReference type="CDD" id="cd00063">
    <property type="entry name" value="FN3"/>
    <property type="match status" value="1"/>
</dbReference>
<dbReference type="InterPro" id="IPR040581">
    <property type="entry name" value="Thioredoxin_11"/>
</dbReference>
<dbReference type="Proteomes" id="UP000261520">
    <property type="component" value="Unplaced"/>
</dbReference>
<organism evidence="2 3">
    <name type="scientific">Periophthalmus magnuspinnatus</name>
    <dbReference type="NCBI Taxonomy" id="409849"/>
    <lineage>
        <taxon>Eukaryota</taxon>
        <taxon>Metazoa</taxon>
        <taxon>Chordata</taxon>
        <taxon>Craniata</taxon>
        <taxon>Vertebrata</taxon>
        <taxon>Euteleostomi</taxon>
        <taxon>Actinopterygii</taxon>
        <taxon>Neopterygii</taxon>
        <taxon>Teleostei</taxon>
        <taxon>Neoteleostei</taxon>
        <taxon>Acanthomorphata</taxon>
        <taxon>Gobiaria</taxon>
        <taxon>Gobiiformes</taxon>
        <taxon>Gobioidei</taxon>
        <taxon>Gobiidae</taxon>
        <taxon>Oxudercinae</taxon>
        <taxon>Periophthalmus</taxon>
    </lineage>
</organism>
<evidence type="ECO:0000313" key="3">
    <source>
        <dbReference type="Proteomes" id="UP000261520"/>
    </source>
</evidence>
<feature type="domain" description="Fibronectin type-III" evidence="1">
    <location>
        <begin position="459"/>
        <end position="550"/>
    </location>
</feature>
<dbReference type="SMART" id="SM00060">
    <property type="entry name" value="FN3"/>
    <property type="match status" value="1"/>
</dbReference>
<proteinExistence type="predicted"/>
<dbReference type="SUPFAM" id="SSF49265">
    <property type="entry name" value="Fibronectin type III"/>
    <property type="match status" value="1"/>
</dbReference>
<dbReference type="PANTHER" id="PTHR31594:SF16">
    <property type="entry name" value="SI:CH211-281L24.3"/>
    <property type="match status" value="1"/>
</dbReference>
<name>A0A3B4ASG3_9GOBI</name>
<reference evidence="2" key="2">
    <citation type="submission" date="2025-09" db="UniProtKB">
        <authorList>
            <consortium name="Ensembl"/>
        </authorList>
    </citation>
    <scope>IDENTIFICATION</scope>
</reference>
<dbReference type="Pfam" id="PF18078">
    <property type="entry name" value="Thioredoxin_11"/>
    <property type="match status" value="1"/>
</dbReference>
<dbReference type="InterPro" id="IPR013783">
    <property type="entry name" value="Ig-like_fold"/>
</dbReference>
<dbReference type="AlphaFoldDB" id="A0A3B4ASG3"/>
<dbReference type="STRING" id="409849.ENSPMGP00000020122"/>
<accession>A0A3B4ASG3</accession>
<dbReference type="PANTHER" id="PTHR31594">
    <property type="entry name" value="AIG1-TYPE G DOMAIN-CONTAINING PROTEIN"/>
    <property type="match status" value="1"/>
</dbReference>
<dbReference type="Pfam" id="PF21109">
    <property type="entry name" value="Stonustoxin_helical"/>
    <property type="match status" value="1"/>
</dbReference>
<dbReference type="Gene3D" id="2.60.40.10">
    <property type="entry name" value="Immunoglobulins"/>
    <property type="match status" value="1"/>
</dbReference>